<evidence type="ECO:0000313" key="3">
    <source>
        <dbReference type="Proteomes" id="UP001153076"/>
    </source>
</evidence>
<name>A0A9Q1L070_9CARY</name>
<protein>
    <recommendedName>
        <fullName evidence="1">Zinc knuckle CX2CX4HX4C domain-containing protein</fullName>
    </recommendedName>
</protein>
<dbReference type="AlphaFoldDB" id="A0A9Q1L070"/>
<organism evidence="2 3">
    <name type="scientific">Carnegiea gigantea</name>
    <dbReference type="NCBI Taxonomy" id="171969"/>
    <lineage>
        <taxon>Eukaryota</taxon>
        <taxon>Viridiplantae</taxon>
        <taxon>Streptophyta</taxon>
        <taxon>Embryophyta</taxon>
        <taxon>Tracheophyta</taxon>
        <taxon>Spermatophyta</taxon>
        <taxon>Magnoliopsida</taxon>
        <taxon>eudicotyledons</taxon>
        <taxon>Gunneridae</taxon>
        <taxon>Pentapetalae</taxon>
        <taxon>Caryophyllales</taxon>
        <taxon>Cactineae</taxon>
        <taxon>Cactaceae</taxon>
        <taxon>Cactoideae</taxon>
        <taxon>Echinocereeae</taxon>
        <taxon>Carnegiea</taxon>
    </lineage>
</organism>
<dbReference type="Pfam" id="PF14392">
    <property type="entry name" value="zf-CCHC_4"/>
    <property type="match status" value="1"/>
</dbReference>
<dbReference type="OrthoDB" id="994204at2759"/>
<reference evidence="2" key="1">
    <citation type="submission" date="2022-04" db="EMBL/GenBank/DDBJ databases">
        <title>Carnegiea gigantea Genome sequencing and assembly v2.</title>
        <authorList>
            <person name="Copetti D."/>
            <person name="Sanderson M.J."/>
            <person name="Burquez A."/>
            <person name="Wojciechowski M.F."/>
        </authorList>
    </citation>
    <scope>NUCLEOTIDE SEQUENCE</scope>
    <source>
        <strain evidence="2">SGP5-SGP5p</strain>
        <tissue evidence="2">Aerial part</tissue>
    </source>
</reference>
<accession>A0A9Q1L070</accession>
<evidence type="ECO:0000313" key="2">
    <source>
        <dbReference type="EMBL" id="KAJ8452109.1"/>
    </source>
</evidence>
<feature type="domain" description="Zinc knuckle CX2CX4HX4C" evidence="1">
    <location>
        <begin position="157"/>
        <end position="203"/>
    </location>
</feature>
<dbReference type="EMBL" id="JAKOGI010000006">
    <property type="protein sequence ID" value="KAJ8452109.1"/>
    <property type="molecule type" value="Genomic_DNA"/>
</dbReference>
<dbReference type="InterPro" id="IPR025836">
    <property type="entry name" value="Zn_knuckle_CX2CX4HX4C"/>
</dbReference>
<evidence type="ECO:0000259" key="1">
    <source>
        <dbReference type="Pfam" id="PF14392"/>
    </source>
</evidence>
<dbReference type="PANTHER" id="PTHR31286">
    <property type="entry name" value="GLYCINE-RICH CELL WALL STRUCTURAL PROTEIN 1.8-LIKE"/>
    <property type="match status" value="1"/>
</dbReference>
<gene>
    <name evidence="2" type="ORF">Cgig2_016690</name>
</gene>
<keyword evidence="3" id="KW-1185">Reference proteome</keyword>
<dbReference type="PANTHER" id="PTHR31286:SF167">
    <property type="entry name" value="OS09G0268800 PROTEIN"/>
    <property type="match status" value="1"/>
</dbReference>
<proteinExistence type="predicted"/>
<sequence length="355" mass="41139">MADKLEEEWSRLSLTQEEAKIVEFEEETPAEKVEQIALSLLGKLMMEGSFNARVMKNVLKNIWKPSKGLVRRDLYDNFFMFQFSSATDKRFEWTRLEHSSKIVFTMARFWVKAYDVPGVRQTKNFAEFLGSHIGTFVDCEDSNMFGADRSLCFRVDVDIKNPLRQGVSVKIDGKSIWIRPKYVKLPDFCYGCGKLGYVFKACNLVDGDMNDADLQYGSWLRASPLKFRRRSAEGKGGRATKLRLVFDETHSLSKGNGPHIGKERAQQIDDNVIVTPSSEVFKRKLEERKSTKEVEKDQVMESDSSAQRKSRRIRLLWDKMVDLTLLSYLLYHMDVRIKLEGEDIEWRFTGIYGWA</sequence>
<dbReference type="InterPro" id="IPR040256">
    <property type="entry name" value="At4g02000-like"/>
</dbReference>
<dbReference type="Proteomes" id="UP001153076">
    <property type="component" value="Unassembled WGS sequence"/>
</dbReference>
<comment type="caution">
    <text evidence="2">The sequence shown here is derived from an EMBL/GenBank/DDBJ whole genome shotgun (WGS) entry which is preliminary data.</text>
</comment>